<protein>
    <recommendedName>
        <fullName evidence="12">S-adenosyl-L-methionine-dependent methyltransferase</fullName>
    </recommendedName>
</protein>
<sequence length="316" mass="35801">MNISSMLNVPTVTINGREYYHSAGPVYPLPMDWAESQRLDFLNIAIYFREPAQLHRSRLTRPNGHARVLDVGTGTGWWANRLGELNEQAYRVIGIDTVVHWPRNQGREPNVTFLQVDFVASDNWLVEPASFQLVHAAMLCGCIPDYPVFYSRLYKHVAPGGFCELIEIDWQPRCDDPSRPPQDAAAFREFWENLTQATHLSGRPITYRDDTASLLEAAGFQNLTHDTLRISLLHQGGHSDVPLSSAAAYAPPGPEAQRSHIAENDFRLAMGYPGAWSAMCMELFTRYRGWTPADVEYLDQRLVAAVNHRSPFYFHV</sequence>
<evidence type="ECO:0000256" key="7">
    <source>
        <dbReference type="ARBA" id="ARBA00023242"/>
    </source>
</evidence>
<keyword evidence="3" id="KW-0808">Transferase</keyword>
<keyword evidence="6" id="KW-0804">Transcription</keyword>
<evidence type="ECO:0000256" key="1">
    <source>
        <dbReference type="ARBA" id="ARBA00004123"/>
    </source>
</evidence>
<dbReference type="Gene3D" id="3.40.50.150">
    <property type="entry name" value="Vaccinia Virus protein VP39"/>
    <property type="match status" value="1"/>
</dbReference>
<proteinExistence type="inferred from homology"/>
<keyword evidence="2" id="KW-0489">Methyltransferase</keyword>
<evidence type="ECO:0008006" key="12">
    <source>
        <dbReference type="Google" id="ProtNLM"/>
    </source>
</evidence>
<evidence type="ECO:0000256" key="3">
    <source>
        <dbReference type="ARBA" id="ARBA00022679"/>
    </source>
</evidence>
<evidence type="ECO:0000256" key="8">
    <source>
        <dbReference type="ARBA" id="ARBA00038158"/>
    </source>
</evidence>
<dbReference type="SUPFAM" id="SSF53335">
    <property type="entry name" value="S-adenosyl-L-methionine-dependent methyltransferases"/>
    <property type="match status" value="1"/>
</dbReference>
<evidence type="ECO:0000313" key="11">
    <source>
        <dbReference type="Proteomes" id="UP000308549"/>
    </source>
</evidence>
<keyword evidence="7" id="KW-0539">Nucleus</keyword>
<comment type="caution">
    <text evidence="10">The sequence shown here is derived from an EMBL/GenBank/DDBJ whole genome shotgun (WGS) entry which is preliminary data.</text>
</comment>
<dbReference type="GO" id="GO:0032259">
    <property type="term" value="P:methylation"/>
    <property type="evidence" value="ECO:0007669"/>
    <property type="project" value="UniProtKB-KW"/>
</dbReference>
<dbReference type="Proteomes" id="UP000308549">
    <property type="component" value="Unassembled WGS sequence"/>
</dbReference>
<dbReference type="CDD" id="cd02440">
    <property type="entry name" value="AdoMet_MTases"/>
    <property type="match status" value="1"/>
</dbReference>
<reference evidence="10 11" key="1">
    <citation type="submission" date="2017-03" db="EMBL/GenBank/DDBJ databases">
        <title>Genomes of endolithic fungi from Antarctica.</title>
        <authorList>
            <person name="Coleine C."/>
            <person name="Masonjones S."/>
            <person name="Stajich J.E."/>
        </authorList>
    </citation>
    <scope>NUCLEOTIDE SEQUENCE [LARGE SCALE GENOMIC DNA]</scope>
    <source>
        <strain evidence="10 11">CCFEE 6315</strain>
    </source>
</reference>
<comment type="subcellular location">
    <subcellularLocation>
        <location evidence="1">Nucleus</location>
    </subcellularLocation>
</comment>
<evidence type="ECO:0000256" key="5">
    <source>
        <dbReference type="ARBA" id="ARBA00023015"/>
    </source>
</evidence>
<dbReference type="EMBL" id="NAJL01000003">
    <property type="protein sequence ID" value="TKA33228.1"/>
    <property type="molecule type" value="Genomic_DNA"/>
</dbReference>
<evidence type="ECO:0000256" key="4">
    <source>
        <dbReference type="ARBA" id="ARBA00022691"/>
    </source>
</evidence>
<evidence type="ECO:0000256" key="9">
    <source>
        <dbReference type="ARBA" id="ARBA00047870"/>
    </source>
</evidence>
<dbReference type="GO" id="GO:0005634">
    <property type="term" value="C:nucleus"/>
    <property type="evidence" value="ECO:0007669"/>
    <property type="project" value="UniProtKB-SubCell"/>
</dbReference>
<keyword evidence="4" id="KW-0949">S-adenosyl-L-methionine</keyword>
<dbReference type="GO" id="GO:0008168">
    <property type="term" value="F:methyltransferase activity"/>
    <property type="evidence" value="ECO:0007669"/>
    <property type="project" value="UniProtKB-KW"/>
</dbReference>
<organism evidence="10 11">
    <name type="scientific">Salinomyces thailandicus</name>
    <dbReference type="NCBI Taxonomy" id="706561"/>
    <lineage>
        <taxon>Eukaryota</taxon>
        <taxon>Fungi</taxon>
        <taxon>Dikarya</taxon>
        <taxon>Ascomycota</taxon>
        <taxon>Pezizomycotina</taxon>
        <taxon>Dothideomycetes</taxon>
        <taxon>Dothideomycetidae</taxon>
        <taxon>Mycosphaerellales</taxon>
        <taxon>Teratosphaeriaceae</taxon>
        <taxon>Salinomyces</taxon>
    </lineage>
</organism>
<evidence type="ECO:0000256" key="6">
    <source>
        <dbReference type="ARBA" id="ARBA00023163"/>
    </source>
</evidence>
<gene>
    <name evidence="10" type="ORF">B0A50_00781</name>
</gene>
<keyword evidence="11" id="KW-1185">Reference proteome</keyword>
<dbReference type="AlphaFoldDB" id="A0A4U0UCQ2"/>
<name>A0A4U0UCQ2_9PEZI</name>
<dbReference type="Pfam" id="PF13489">
    <property type="entry name" value="Methyltransf_23"/>
    <property type="match status" value="1"/>
</dbReference>
<dbReference type="InterPro" id="IPR029063">
    <property type="entry name" value="SAM-dependent_MTases_sf"/>
</dbReference>
<comment type="similarity">
    <text evidence="8">Belongs to the methyltransferase superfamily. LaeA methyltransferase family.</text>
</comment>
<evidence type="ECO:0000256" key="2">
    <source>
        <dbReference type="ARBA" id="ARBA00022603"/>
    </source>
</evidence>
<dbReference type="PANTHER" id="PTHR43591:SF30">
    <property type="entry name" value="PROTEIN-METHIONINE METHYLTRANSFERASE LAEA"/>
    <property type="match status" value="1"/>
</dbReference>
<comment type="catalytic activity">
    <reaction evidence="9">
        <text>L-methionyl-[protein] + S-adenosyl-L-methionine = S-methyl-L-methionyl-[protein] + S-adenosyl-L-homocysteine</text>
        <dbReference type="Rhea" id="RHEA:60560"/>
        <dbReference type="Rhea" id="RHEA-COMP:12313"/>
        <dbReference type="Rhea" id="RHEA-COMP:15592"/>
        <dbReference type="ChEBI" id="CHEBI:16044"/>
        <dbReference type="ChEBI" id="CHEBI:57856"/>
        <dbReference type="ChEBI" id="CHEBI:59789"/>
        <dbReference type="ChEBI" id="CHEBI:142742"/>
    </reaction>
    <physiologicalReaction direction="left-to-right" evidence="9">
        <dbReference type="Rhea" id="RHEA:60561"/>
    </physiologicalReaction>
</comment>
<keyword evidence="5" id="KW-0805">Transcription regulation</keyword>
<accession>A0A4U0UCQ2</accession>
<dbReference type="PANTHER" id="PTHR43591">
    <property type="entry name" value="METHYLTRANSFERASE"/>
    <property type="match status" value="1"/>
</dbReference>
<dbReference type="OrthoDB" id="2013972at2759"/>
<evidence type="ECO:0000313" key="10">
    <source>
        <dbReference type="EMBL" id="TKA33228.1"/>
    </source>
</evidence>